<protein>
    <submittedName>
        <fullName evidence="2">DUF1801 domain-containing protein</fullName>
    </submittedName>
</protein>
<feature type="domain" description="YdhG-like" evidence="1">
    <location>
        <begin position="16"/>
        <end position="111"/>
    </location>
</feature>
<keyword evidence="3" id="KW-1185">Reference proteome</keyword>
<accession>A0ABW5MU56</accession>
<dbReference type="Gene3D" id="3.90.1150.200">
    <property type="match status" value="1"/>
</dbReference>
<reference evidence="3" key="1">
    <citation type="journal article" date="2019" name="Int. J. Syst. Evol. Microbiol.">
        <title>The Global Catalogue of Microorganisms (GCM) 10K type strain sequencing project: providing services to taxonomists for standard genome sequencing and annotation.</title>
        <authorList>
            <consortium name="The Broad Institute Genomics Platform"/>
            <consortium name="The Broad Institute Genome Sequencing Center for Infectious Disease"/>
            <person name="Wu L."/>
            <person name="Ma J."/>
        </authorList>
    </citation>
    <scope>NUCLEOTIDE SEQUENCE [LARGE SCALE GENOMIC DNA]</scope>
    <source>
        <strain evidence="3">KCTC 52368</strain>
    </source>
</reference>
<dbReference type="RefSeq" id="WP_377765607.1">
    <property type="nucleotide sequence ID" value="NZ_JBHULB010000006.1"/>
</dbReference>
<dbReference type="SUPFAM" id="SSF159888">
    <property type="entry name" value="YdhG-like"/>
    <property type="match status" value="1"/>
</dbReference>
<dbReference type="Pfam" id="PF08818">
    <property type="entry name" value="DUF1801"/>
    <property type="match status" value="1"/>
</dbReference>
<dbReference type="InterPro" id="IPR014922">
    <property type="entry name" value="YdhG-like"/>
</dbReference>
<sequence>MNPAEDYILSQNEPYRSILLHLKATIEAVVPNVDLKFKWNIPCFYAGKSPICYLNASPKKKFVDIAFWNSAHLTKHLDKMVTENRKVVKSLRYTTLEEIDDAILVAVLEEAYTLRSKGFY</sequence>
<evidence type="ECO:0000313" key="3">
    <source>
        <dbReference type="Proteomes" id="UP001597526"/>
    </source>
</evidence>
<evidence type="ECO:0000313" key="2">
    <source>
        <dbReference type="EMBL" id="MFD2585994.1"/>
    </source>
</evidence>
<name>A0ABW5MU56_9FLAO</name>
<dbReference type="Proteomes" id="UP001597526">
    <property type="component" value="Unassembled WGS sequence"/>
</dbReference>
<evidence type="ECO:0000259" key="1">
    <source>
        <dbReference type="Pfam" id="PF08818"/>
    </source>
</evidence>
<comment type="caution">
    <text evidence="2">The sequence shown here is derived from an EMBL/GenBank/DDBJ whole genome shotgun (WGS) entry which is preliminary data.</text>
</comment>
<dbReference type="EMBL" id="JBHULB010000006">
    <property type="protein sequence ID" value="MFD2585994.1"/>
    <property type="molecule type" value="Genomic_DNA"/>
</dbReference>
<organism evidence="2 3">
    <name type="scientific">Croceitalea marina</name>
    <dbReference type="NCBI Taxonomy" id="1775166"/>
    <lineage>
        <taxon>Bacteria</taxon>
        <taxon>Pseudomonadati</taxon>
        <taxon>Bacteroidota</taxon>
        <taxon>Flavobacteriia</taxon>
        <taxon>Flavobacteriales</taxon>
        <taxon>Flavobacteriaceae</taxon>
        <taxon>Croceitalea</taxon>
    </lineage>
</organism>
<proteinExistence type="predicted"/>
<gene>
    <name evidence="2" type="ORF">ACFSQJ_03580</name>
</gene>